<evidence type="ECO:0000313" key="9">
    <source>
        <dbReference type="Proteomes" id="UP000267521"/>
    </source>
</evidence>
<dbReference type="InterPro" id="IPR022488">
    <property type="entry name" value="PPK2-related"/>
</dbReference>
<dbReference type="SUPFAM" id="SSF52540">
    <property type="entry name" value="P-loop containing nucleoside triphosphate hydrolases"/>
    <property type="match status" value="1"/>
</dbReference>
<keyword evidence="8" id="KW-1185">Reference proteome</keyword>
<reference evidence="8 9" key="1">
    <citation type="submission" date="2018-10" db="EMBL/GenBank/DDBJ databases">
        <title>Comamonadaceae CDC group NO-1 genome sequencing and assembly.</title>
        <authorList>
            <person name="Bernier A.-M."/>
            <person name="Bernard K."/>
        </authorList>
    </citation>
    <scope>NUCLEOTIDE SEQUENCE [LARGE SCALE GENOMIC DNA]</scope>
    <source>
        <strain evidence="6 8">NML161473</strain>
        <strain evidence="7 10">NML180581</strain>
        <strain evidence="5 9">NML970147</strain>
    </source>
</reference>
<dbReference type="GO" id="GO:0006797">
    <property type="term" value="P:polyphosphate metabolic process"/>
    <property type="evidence" value="ECO:0007669"/>
    <property type="project" value="InterPro"/>
</dbReference>
<dbReference type="EMBL" id="RDQL01000002">
    <property type="protein sequence ID" value="RMX02057.1"/>
    <property type="molecule type" value="Genomic_DNA"/>
</dbReference>
<protein>
    <submittedName>
        <fullName evidence="6">Polyphosphate kinase 2 family protein</fullName>
    </submittedName>
</protein>
<dbReference type="RefSeq" id="WP_122237810.1">
    <property type="nucleotide sequence ID" value="NZ_RDQK01000005.1"/>
</dbReference>
<proteinExistence type="inferred from homology"/>
<dbReference type="Pfam" id="PF03976">
    <property type="entry name" value="PPK2"/>
    <property type="match status" value="1"/>
</dbReference>
<evidence type="ECO:0000313" key="5">
    <source>
        <dbReference type="EMBL" id="RMW99600.1"/>
    </source>
</evidence>
<comment type="similarity">
    <text evidence="1">Belongs to the polyphosphate kinase 2 (PPK2) family. Class I subfamily.</text>
</comment>
<dbReference type="Proteomes" id="UP000281171">
    <property type="component" value="Unassembled WGS sequence"/>
</dbReference>
<evidence type="ECO:0000313" key="8">
    <source>
        <dbReference type="Proteomes" id="UP000267035"/>
    </source>
</evidence>
<keyword evidence="3 6" id="KW-0418">Kinase</keyword>
<feature type="domain" description="Polyphosphate kinase-2-related" evidence="4">
    <location>
        <begin position="35"/>
        <end position="256"/>
    </location>
</feature>
<dbReference type="PANTHER" id="PTHR34383:SF3">
    <property type="entry name" value="POLYPHOSPHATE:AMP PHOSPHOTRANSFERASE"/>
    <property type="match status" value="1"/>
</dbReference>
<evidence type="ECO:0000313" key="10">
    <source>
        <dbReference type="Proteomes" id="UP000281171"/>
    </source>
</evidence>
<dbReference type="EMBL" id="RDQK01000005">
    <property type="protein sequence ID" value="RMX11104.1"/>
    <property type="molecule type" value="Genomic_DNA"/>
</dbReference>
<evidence type="ECO:0000313" key="6">
    <source>
        <dbReference type="EMBL" id="RMX02057.1"/>
    </source>
</evidence>
<organism evidence="6 8">
    <name type="scientific">Allofranklinella schreckenbergeri</name>
    <dbReference type="NCBI Taxonomy" id="1076744"/>
    <lineage>
        <taxon>Bacteria</taxon>
        <taxon>Pseudomonadati</taxon>
        <taxon>Pseudomonadota</taxon>
        <taxon>Betaproteobacteria</taxon>
        <taxon>Burkholderiales</taxon>
        <taxon>Comamonadaceae</taxon>
        <taxon>Allofranklinella</taxon>
    </lineage>
</organism>
<dbReference type="Proteomes" id="UP000267521">
    <property type="component" value="Unassembled WGS sequence"/>
</dbReference>
<dbReference type="PANTHER" id="PTHR34383">
    <property type="entry name" value="POLYPHOSPHATE:AMP PHOSPHOTRANSFERASE-RELATED"/>
    <property type="match status" value="1"/>
</dbReference>
<sequence>MPSRAFAPFKPYRIHARQGLADIAADQRPCDVGGKQAERAQLDLLALELDELQNMLYAEGRRKVLLILQGMDTSGKDGAIRWVFSRTSPLGVRVHAFKAPSAREQAHDFLWRCHAVVPAAGELAVWNRSHYEDVLVPVVQGQIDAAEQRRRFAHINHFEQLLAETGTTLVKCMLHISKDEQRRRLQKRLDDPAKNWKFAPEDLTVRAQWDAYQRAYATMLQATSTAHAPWWVIPADHKHQRNLLIAQLLNTTLREMRLRLPPANAALAGLVVE</sequence>
<accession>A0A3M6QAD1</accession>
<dbReference type="Proteomes" id="UP000267035">
    <property type="component" value="Unassembled WGS sequence"/>
</dbReference>
<name>A0A3M6QG83_9BURK</name>
<dbReference type="GO" id="GO:0008976">
    <property type="term" value="F:polyphosphate kinase activity"/>
    <property type="evidence" value="ECO:0007669"/>
    <property type="project" value="InterPro"/>
</dbReference>
<dbReference type="Gene3D" id="3.40.50.300">
    <property type="entry name" value="P-loop containing nucleotide triphosphate hydrolases"/>
    <property type="match status" value="1"/>
</dbReference>
<keyword evidence="2" id="KW-0808">Transferase</keyword>
<dbReference type="AlphaFoldDB" id="A0A3M6QG83"/>
<dbReference type="InterPro" id="IPR016898">
    <property type="entry name" value="Polyphosphate_phosphotransfera"/>
</dbReference>
<gene>
    <name evidence="7" type="ORF">EBQ24_02780</name>
    <name evidence="6" type="ORF">EBQ25_02175</name>
    <name evidence="5" type="ORF">EBQ26_04415</name>
</gene>
<evidence type="ECO:0000256" key="2">
    <source>
        <dbReference type="ARBA" id="ARBA00022679"/>
    </source>
</evidence>
<dbReference type="NCBIfam" id="TIGR03709">
    <property type="entry name" value="PPK2_rel_1"/>
    <property type="match status" value="1"/>
</dbReference>
<dbReference type="InterPro" id="IPR027417">
    <property type="entry name" value="P-loop_NTPase"/>
</dbReference>
<evidence type="ECO:0000313" key="7">
    <source>
        <dbReference type="EMBL" id="RMX11104.1"/>
    </source>
</evidence>
<dbReference type="PIRSF" id="PIRSF028756">
    <property type="entry name" value="PPK2_prd"/>
    <property type="match status" value="1"/>
</dbReference>
<dbReference type="InterPro" id="IPR022300">
    <property type="entry name" value="PPK2-rel_1"/>
</dbReference>
<accession>A0A3M6QG83</accession>
<evidence type="ECO:0000256" key="3">
    <source>
        <dbReference type="ARBA" id="ARBA00022777"/>
    </source>
</evidence>
<dbReference type="EMBL" id="RDQM01000004">
    <property type="protein sequence ID" value="RMW99600.1"/>
    <property type="molecule type" value="Genomic_DNA"/>
</dbReference>
<evidence type="ECO:0000259" key="4">
    <source>
        <dbReference type="Pfam" id="PF03976"/>
    </source>
</evidence>
<comment type="caution">
    <text evidence="6">The sequence shown here is derived from an EMBL/GenBank/DDBJ whole genome shotgun (WGS) entry which is preliminary data.</text>
</comment>
<accession>A0A3M6R774</accession>
<evidence type="ECO:0000256" key="1">
    <source>
        <dbReference type="ARBA" id="ARBA00009924"/>
    </source>
</evidence>